<dbReference type="RefSeq" id="WP_104714901.1">
    <property type="nucleotide sequence ID" value="NZ_PTRA01000003.1"/>
</dbReference>
<evidence type="ECO:0000313" key="2">
    <source>
        <dbReference type="Proteomes" id="UP000239590"/>
    </source>
</evidence>
<protein>
    <submittedName>
        <fullName evidence="1">Uncharacterized protein</fullName>
    </submittedName>
</protein>
<evidence type="ECO:0000313" key="1">
    <source>
        <dbReference type="EMBL" id="PQA56367.1"/>
    </source>
</evidence>
<comment type="caution">
    <text evidence="1">The sequence shown here is derived from an EMBL/GenBank/DDBJ whole genome shotgun (WGS) entry which is preliminary data.</text>
</comment>
<dbReference type="AlphaFoldDB" id="A0A2S7IJK2"/>
<organism evidence="1 2">
    <name type="scientific">Siphonobacter curvatus</name>
    <dbReference type="NCBI Taxonomy" id="2094562"/>
    <lineage>
        <taxon>Bacteria</taxon>
        <taxon>Pseudomonadati</taxon>
        <taxon>Bacteroidota</taxon>
        <taxon>Cytophagia</taxon>
        <taxon>Cytophagales</taxon>
        <taxon>Cytophagaceae</taxon>
        <taxon>Siphonobacter</taxon>
    </lineage>
</organism>
<proteinExistence type="predicted"/>
<name>A0A2S7IJK2_9BACT</name>
<reference evidence="2" key="1">
    <citation type="submission" date="2018-02" db="EMBL/GenBank/DDBJ databases">
        <title>Genome sequencing of Solimonas sp. HR-BB.</title>
        <authorList>
            <person name="Lee Y."/>
            <person name="Jeon C.O."/>
        </authorList>
    </citation>
    <scope>NUCLEOTIDE SEQUENCE [LARGE SCALE GENOMIC DNA]</scope>
    <source>
        <strain evidence="2">HR-U</strain>
    </source>
</reference>
<sequence>MTDFPLFKSLFNDVWQELTNACQQHLKGLDQARNLPNLSMQEKFDSIQEACRRQLASLSTQTIELTHHSLGSYNKTYEVYLNEYRTFITREFLTLGDTLNQGLAQAKQGIFDRMQQEGRLKGVSEKDLPFEESLLREMAILPDLEMPLRWFKEFHVSYLGSLHFKIREHLDILKPDFIFIHLSRDASAQDILLYITNSVEDCLDRIQEEYEAWAKDLNKMSFALVEEVLDQLFRAKNARDHWEIFYYRHRTMIWPETYQGWSSKQEALKQGQAQLEQLKHFLS</sequence>
<keyword evidence="2" id="KW-1185">Reference proteome</keyword>
<gene>
    <name evidence="1" type="ORF">C5O19_18695</name>
</gene>
<accession>A0A2S7IJK2</accession>
<dbReference type="EMBL" id="PTRA01000003">
    <property type="protein sequence ID" value="PQA56367.1"/>
    <property type="molecule type" value="Genomic_DNA"/>
</dbReference>
<dbReference type="Proteomes" id="UP000239590">
    <property type="component" value="Unassembled WGS sequence"/>
</dbReference>
<dbReference type="OrthoDB" id="530015at2"/>